<keyword evidence="5 12" id="KW-1093">Inhibition of host IRF7 by virus</keyword>
<keyword evidence="1 12" id="KW-1113">Inhibition of host RLR pathway by virus</keyword>
<keyword evidence="11 12" id="KW-0899">Viral immunoevasion</keyword>
<feature type="region of interest" description="RNA-binding" evidence="12">
    <location>
        <begin position="8"/>
        <end position="88"/>
    </location>
</feature>
<dbReference type="Proteomes" id="UP000156405">
    <property type="component" value="Genome"/>
</dbReference>
<dbReference type="EMBL" id="KJ450846">
    <property type="protein sequence ID" value="AIC34771.1"/>
    <property type="molecule type" value="Genomic_RNA"/>
</dbReference>
<dbReference type="GO" id="GO:0039557">
    <property type="term" value="P:symbiont-mediated suppression of host cytoplasmic pattern recognition receptor signaling pathway via inhibition of IRF7 activity"/>
    <property type="evidence" value="ECO:0007669"/>
    <property type="project" value="UniProtKB-UniRule"/>
</dbReference>
<keyword evidence="9 12" id="KW-1035">Host cytoplasm</keyword>
<dbReference type="GO" id="GO:0046872">
    <property type="term" value="F:metal ion binding"/>
    <property type="evidence" value="ECO:0007669"/>
    <property type="project" value="UniProtKB-UniRule"/>
</dbReference>
<protein>
    <recommendedName>
        <fullName evidence="12">Non-structural protein 1</fullName>
        <shortName evidence="12">NSP1</shortName>
    </recommendedName>
    <alternativeName>
        <fullName evidence="12">NCVP2</fullName>
    </alternativeName>
    <alternativeName>
        <fullName evidence="12">Non-structural RNA-binding protein 53</fullName>
        <shortName evidence="12">NS53</shortName>
    </alternativeName>
</protein>
<proteinExistence type="inferred from homology"/>
<evidence type="ECO:0000256" key="11">
    <source>
        <dbReference type="ARBA" id="ARBA00023280"/>
    </source>
</evidence>
<comment type="function">
    <text evidence="12">Plays a role in the inhibition of host innate immunity by inducing the degradation of key host factors required to activate interferon production such as IRF3, IRF5 or IRF7. Associates with components of cullin RING ligases (CRLs) including CUL1 or CUL3, which are essential multisubunit ubiquitination complexes, to modulate their activities. Recognizes the host NF-kappa-B regulator BTRC through the presence of a DSGXS motif in the C-terminal substrate recognition domain.</text>
</comment>
<dbReference type="GO" id="GO:0030430">
    <property type="term" value="C:host cell cytoplasm"/>
    <property type="evidence" value="ECO:0007669"/>
    <property type="project" value="UniProtKB-UniRule"/>
</dbReference>
<dbReference type="GO" id="GO:0039548">
    <property type="term" value="P:symbiont-mediated suppression of host cytoplasmic pattern recognition receptor signaling pathway via inhibition of IRF3 activity"/>
    <property type="evidence" value="ECO:0007669"/>
    <property type="project" value="UniProtKB-UniRule"/>
</dbReference>
<keyword evidence="6 12" id="KW-0694">RNA-binding</keyword>
<gene>
    <name evidence="13" type="primary">NSP1</name>
</gene>
<dbReference type="InterPro" id="IPR002148">
    <property type="entry name" value="Rotavirus_NSP1"/>
</dbReference>
<evidence type="ECO:0000256" key="12">
    <source>
        <dbReference type="HAMAP-Rule" id="MF_04088"/>
    </source>
</evidence>
<keyword evidence="4 12" id="KW-0479">Metal-binding</keyword>
<comment type="PTM">
    <text evidence="12">The C-terminal region is phosphorylated by host CKII/CSNK2A1. Phosphorylation of the DSGXS motif is essential for host NF-kappa-B inhibition.</text>
</comment>
<feature type="short sequence motif" description="IKBKB-like degron (ILD) motif" evidence="12">
    <location>
        <begin position="486"/>
        <end position="490"/>
    </location>
</feature>
<evidence type="ECO:0000313" key="14">
    <source>
        <dbReference type="Proteomes" id="UP000156405"/>
    </source>
</evidence>
<dbReference type="GO" id="GO:0003723">
    <property type="term" value="F:RNA binding"/>
    <property type="evidence" value="ECO:0007669"/>
    <property type="project" value="UniProtKB-UniRule"/>
</dbReference>
<evidence type="ECO:0000256" key="7">
    <source>
        <dbReference type="ARBA" id="ARBA00022931"/>
    </source>
</evidence>
<accession>A0A060IPE9</accession>
<organism evidence="13 14">
    <name type="scientific">Rotavirus A</name>
    <dbReference type="NCBI Taxonomy" id="28875"/>
    <lineage>
        <taxon>Viruses</taxon>
        <taxon>Riboviria</taxon>
        <taxon>Orthornavirae</taxon>
        <taxon>Duplornaviricota</taxon>
        <taxon>Resentoviricetes</taxon>
        <taxon>Reovirales</taxon>
        <taxon>Sedoreoviridae</taxon>
        <taxon>Rotavirus</taxon>
        <taxon>Rotavirus alphagastroenteritidis</taxon>
    </lineage>
</organism>
<evidence type="ECO:0000256" key="2">
    <source>
        <dbReference type="ARBA" id="ARBA00022581"/>
    </source>
</evidence>
<keyword evidence="10 12" id="KW-0922">Interferon antiviral system evasion</keyword>
<dbReference type="Pfam" id="PF00981">
    <property type="entry name" value="Rota_NS53"/>
    <property type="match status" value="1"/>
</dbReference>
<evidence type="ECO:0000256" key="10">
    <source>
        <dbReference type="ARBA" id="ARBA00023258"/>
    </source>
</evidence>
<keyword evidence="3 12" id="KW-1090">Inhibition of host innate immune response by virus</keyword>
<dbReference type="HAMAP" id="MF_04088">
    <property type="entry name" value="ROTA_NSP1"/>
    <property type="match status" value="1"/>
</dbReference>
<feature type="region of interest" description="Interaction with host IRF3" evidence="12">
    <location>
        <begin position="324"/>
        <end position="493"/>
    </location>
</feature>
<dbReference type="GO" id="GO:0085034">
    <property type="term" value="P:symbiont-mediated suppression of host NF-kappaB cascade"/>
    <property type="evidence" value="ECO:0007669"/>
    <property type="project" value="UniProtKB-UniRule"/>
</dbReference>
<evidence type="ECO:0000256" key="8">
    <source>
        <dbReference type="ARBA" id="ARBA00023111"/>
    </source>
</evidence>
<sequence length="493" mass="57963">MKGLVEAMATFKDACYYYKRINKLNHAVLKLGVNDTWRPSPPTKYKGWCLDCCQHTDLTYCRGCTMYHVCQWCSQYGRCFLDNEPHLLRMRTFKNEVTKDDLMNLVDMYDTLFPMNQKIVDKFINNTRQHKCRNECVNQWYNHLLMPITLQSLSIELDGDVYYIFGYYDDMNNVNQTPFSFVNLVDIYDKLLLDDVNFTRMSFLPVTLQQEYALRYFSKSRFISEQRKCVSDSHFSINVLENLHNPSFKMQITRNCSELSSDWNGACKLVKDTSAYFNILKTSHVEFYSISTRCRVFTQRKLKIASKLIKPNYITSNHRTSATEVHNCKWCSINSSYTVWNDFRVKKIYDNIFNFLRALVKSNVNVGHCSSQEKIYECVENILDVCDNEKWKTSVTKIFNYLEPVELNAVNYVLFNHEVNWDVINVLVQSIGKVPQILTLNDVTTIMQSIIYEWFDTKYMRNTPMTTFTVDKLRRLCTGSKTVDYDSGISDVE</sequence>
<keyword evidence="2 12" id="KW-0945">Host-virus interaction</keyword>
<evidence type="ECO:0000256" key="4">
    <source>
        <dbReference type="ARBA" id="ARBA00022723"/>
    </source>
</evidence>
<keyword evidence="12" id="KW-0597">Phosphoprotein</keyword>
<evidence type="ECO:0000256" key="6">
    <source>
        <dbReference type="ARBA" id="ARBA00022884"/>
    </source>
</evidence>
<evidence type="ECO:0000256" key="1">
    <source>
        <dbReference type="ARBA" id="ARBA00022482"/>
    </source>
</evidence>
<evidence type="ECO:0000256" key="5">
    <source>
        <dbReference type="ARBA" id="ARBA00022811"/>
    </source>
</evidence>
<comment type="subunit">
    <text evidence="12">Interacts (via C-terminus) with host IRF3; this interaction leads to IRF3 degradation. Interacts with host IRF7; this interaction leads to IRF7 degradation. Interacts with host CUL1 and CUL3. Interacts with host BTRC.</text>
</comment>
<comment type="similarity">
    <text evidence="12">Belongs to the rotavirus NSP1 family.</text>
</comment>
<evidence type="ECO:0000256" key="3">
    <source>
        <dbReference type="ARBA" id="ARBA00022632"/>
    </source>
</evidence>
<comment type="subcellular location">
    <subcellularLocation>
        <location evidence="12">Host cytoplasm</location>
        <location evidence="12">Host cytoskeleton</location>
    </subcellularLocation>
</comment>
<comment type="caution">
    <text evidence="12">Lacks conserved residue(s) required for the propagation of feature annotation.</text>
</comment>
<name>A0A060IPE9_9REOV</name>
<reference evidence="13 14" key="1">
    <citation type="journal article" date="2014" name="PLoS Pathog.">
        <title>New insights into rotavirus entry machinery: stabilization of rotavirus spike conformation is independent of trypsin cleavage.</title>
        <authorList>
            <person name="Rodriguez J.M."/>
            <person name="Chichon F.J."/>
            <person name="Martin-Forero E."/>
            <person name="Gonzalez-Camacho F."/>
            <person name="Carrascosa J.L."/>
            <person name="Caston J.R."/>
            <person name="Luque D."/>
        </authorList>
    </citation>
    <scope>NUCLEOTIDE SEQUENCE [LARGE SCALE GENOMIC DNA]</scope>
    <source>
        <strain evidence="13">RVA/Pig-tc/ESP/OSU-C5111/2010/G5P[7]</strain>
    </source>
</reference>
<evidence type="ECO:0000313" key="13">
    <source>
        <dbReference type="EMBL" id="AIC34771.1"/>
    </source>
</evidence>
<evidence type="ECO:0000256" key="9">
    <source>
        <dbReference type="ARBA" id="ARBA00023200"/>
    </source>
</evidence>
<feature type="region of interest" description="Zinc-binding domain" evidence="12">
    <location>
        <begin position="49"/>
        <end position="86"/>
    </location>
</feature>
<comment type="domain">
    <text evidence="12">The integrity of the zinc-binding domain in NSP1 is important for degradation of host IRF3.</text>
</comment>
<keyword evidence="8 12" id="KW-1037">Host cytoskeleton</keyword>
<dbReference type="GO" id="GO:0044163">
    <property type="term" value="C:host cytoskeleton"/>
    <property type="evidence" value="ECO:0007669"/>
    <property type="project" value="UniProtKB-SubCell"/>
</dbReference>
<keyword evidence="12" id="KW-1100">Inhibition of host NF-kappa-B by virus</keyword>
<keyword evidence="7 12" id="KW-1092">Inhibition of host IRF3 by virus</keyword>